<dbReference type="EMBL" id="VCAO01000001">
    <property type="protein sequence ID" value="TMM50115.1"/>
    <property type="molecule type" value="Genomic_DNA"/>
</dbReference>
<reference evidence="1 2" key="1">
    <citation type="submission" date="2019-05" db="EMBL/GenBank/DDBJ databases">
        <title>Erythrobacter marisflavi sp. nov., isolated from isolated from water of an estuary environment.</title>
        <authorList>
            <person name="Yoon J.-H."/>
        </authorList>
    </citation>
    <scope>NUCLEOTIDE SEQUENCE [LARGE SCALE GENOMIC DNA]</scope>
    <source>
        <strain evidence="1 2">KEM-5</strain>
    </source>
</reference>
<sequence length="180" mass="18800">MRLAALAIVPLLIAGCGSDAPSPLERHQMERDGTAALADDTVILRGQGLAIGKNAFAFSADQERLVAALEAVLGSPQQPMAMDECGAGPMISVDFPGGLTVQFQDAAFVGWFLRGDDGELATDSNIRIGTPLAELQARSGYAPIADSTLGEEFAFGERLGGFTEDGAVSALYAGTQCFFR</sequence>
<gene>
    <name evidence="1" type="ORF">FEV51_02675</name>
</gene>
<evidence type="ECO:0000313" key="1">
    <source>
        <dbReference type="EMBL" id="TMM50115.1"/>
    </source>
</evidence>
<keyword evidence="2" id="KW-1185">Reference proteome</keyword>
<proteinExistence type="predicted"/>
<name>A0A5S3PBI3_9SPHN</name>
<dbReference type="RefSeq" id="WP_138615675.1">
    <property type="nucleotide sequence ID" value="NZ_VCAO01000001.1"/>
</dbReference>
<dbReference type="Proteomes" id="UP000309668">
    <property type="component" value="Unassembled WGS sequence"/>
</dbReference>
<organism evidence="1 2">
    <name type="scientific">Qipengyuania marisflavi</name>
    <dbReference type="NCBI Taxonomy" id="2486356"/>
    <lineage>
        <taxon>Bacteria</taxon>
        <taxon>Pseudomonadati</taxon>
        <taxon>Pseudomonadota</taxon>
        <taxon>Alphaproteobacteria</taxon>
        <taxon>Sphingomonadales</taxon>
        <taxon>Erythrobacteraceae</taxon>
        <taxon>Qipengyuania</taxon>
    </lineage>
</organism>
<accession>A0A5S3PBI3</accession>
<dbReference type="OrthoDB" id="878483at2"/>
<protein>
    <submittedName>
        <fullName evidence="1">Aspartate-semialdehyde dehydrogenase</fullName>
    </submittedName>
</protein>
<evidence type="ECO:0000313" key="2">
    <source>
        <dbReference type="Proteomes" id="UP000309668"/>
    </source>
</evidence>
<dbReference type="AlphaFoldDB" id="A0A5S3PBI3"/>
<comment type="caution">
    <text evidence="1">The sequence shown here is derived from an EMBL/GenBank/DDBJ whole genome shotgun (WGS) entry which is preliminary data.</text>
</comment>
<dbReference type="PROSITE" id="PS51257">
    <property type="entry name" value="PROKAR_LIPOPROTEIN"/>
    <property type="match status" value="1"/>
</dbReference>